<proteinExistence type="predicted"/>
<keyword evidence="8" id="KW-1185">Reference proteome</keyword>
<name>A0ABW1IS31_9BACL</name>
<dbReference type="SUPFAM" id="SSF46626">
    <property type="entry name" value="Cytochrome c"/>
    <property type="match status" value="1"/>
</dbReference>
<organism evidence="7 8">
    <name type="scientific">Marinicrinis lubricantis</name>
    <dbReference type="NCBI Taxonomy" id="2086470"/>
    <lineage>
        <taxon>Bacteria</taxon>
        <taxon>Bacillati</taxon>
        <taxon>Bacillota</taxon>
        <taxon>Bacilli</taxon>
        <taxon>Bacillales</taxon>
        <taxon>Paenibacillaceae</taxon>
    </lineage>
</organism>
<dbReference type="InterPro" id="IPR036909">
    <property type="entry name" value="Cyt_c-like_dom_sf"/>
</dbReference>
<dbReference type="Gene3D" id="1.10.760.10">
    <property type="entry name" value="Cytochrome c-like domain"/>
    <property type="match status" value="1"/>
</dbReference>
<keyword evidence="5" id="KW-0732">Signal</keyword>
<dbReference type="InterPro" id="IPR050597">
    <property type="entry name" value="Cytochrome_c_Oxidase_Subunit"/>
</dbReference>
<evidence type="ECO:0000256" key="1">
    <source>
        <dbReference type="ARBA" id="ARBA00022617"/>
    </source>
</evidence>
<dbReference type="Proteomes" id="UP001596250">
    <property type="component" value="Unassembled WGS sequence"/>
</dbReference>
<keyword evidence="1 4" id="KW-0349">Heme</keyword>
<feature type="signal peptide" evidence="5">
    <location>
        <begin position="1"/>
        <end position="23"/>
    </location>
</feature>
<comment type="caution">
    <text evidence="7">The sequence shown here is derived from an EMBL/GenBank/DDBJ whole genome shotgun (WGS) entry which is preliminary data.</text>
</comment>
<evidence type="ECO:0000256" key="2">
    <source>
        <dbReference type="ARBA" id="ARBA00022723"/>
    </source>
</evidence>
<evidence type="ECO:0000313" key="7">
    <source>
        <dbReference type="EMBL" id="MFC5987584.1"/>
    </source>
</evidence>
<protein>
    <submittedName>
        <fullName evidence="7">C-type cytochrome</fullName>
    </submittedName>
</protein>
<evidence type="ECO:0000256" key="4">
    <source>
        <dbReference type="PROSITE-ProRule" id="PRU00433"/>
    </source>
</evidence>
<dbReference type="PROSITE" id="PS51007">
    <property type="entry name" value="CYTC"/>
    <property type="match status" value="1"/>
</dbReference>
<dbReference type="Pfam" id="PF13442">
    <property type="entry name" value="Cytochrome_CBB3"/>
    <property type="match status" value="1"/>
</dbReference>
<keyword evidence="2 4" id="KW-0479">Metal-binding</keyword>
<keyword evidence="3 4" id="KW-0408">Iron</keyword>
<sequence>MGVRGSIIFIAALLLFAAGCSNEGGTGYDIDQDQDLYEEAVQVYKQSCIQCHGTDLEGRVGDRSNLTQVGSSLSKEQIMDAIKQGPKIMPAFEELLTPEEIEALAEWLKTKK</sequence>
<reference evidence="8" key="1">
    <citation type="journal article" date="2019" name="Int. J. Syst. Evol. Microbiol.">
        <title>The Global Catalogue of Microorganisms (GCM) 10K type strain sequencing project: providing services to taxonomists for standard genome sequencing and annotation.</title>
        <authorList>
            <consortium name="The Broad Institute Genomics Platform"/>
            <consortium name="The Broad Institute Genome Sequencing Center for Infectious Disease"/>
            <person name="Wu L."/>
            <person name="Ma J."/>
        </authorList>
    </citation>
    <scope>NUCLEOTIDE SEQUENCE [LARGE SCALE GENOMIC DNA]</scope>
    <source>
        <strain evidence="8">CCM 8749</strain>
    </source>
</reference>
<dbReference type="PANTHER" id="PTHR33751">
    <property type="entry name" value="CBB3-TYPE CYTOCHROME C OXIDASE SUBUNIT FIXP"/>
    <property type="match status" value="1"/>
</dbReference>
<dbReference type="PANTHER" id="PTHR33751:SF1">
    <property type="entry name" value="CBB3-TYPE CYTOCHROME C OXIDASE SUBUNIT FIXP"/>
    <property type="match status" value="1"/>
</dbReference>
<evidence type="ECO:0000259" key="6">
    <source>
        <dbReference type="PROSITE" id="PS51007"/>
    </source>
</evidence>
<accession>A0ABW1IS31</accession>
<feature type="domain" description="Cytochrome c" evidence="6">
    <location>
        <begin position="28"/>
        <end position="112"/>
    </location>
</feature>
<dbReference type="RefSeq" id="WP_379894993.1">
    <property type="nucleotide sequence ID" value="NZ_CBCSCT010000034.1"/>
</dbReference>
<evidence type="ECO:0000313" key="8">
    <source>
        <dbReference type="Proteomes" id="UP001596250"/>
    </source>
</evidence>
<evidence type="ECO:0000256" key="5">
    <source>
        <dbReference type="SAM" id="SignalP"/>
    </source>
</evidence>
<dbReference type="InterPro" id="IPR009056">
    <property type="entry name" value="Cyt_c-like_dom"/>
</dbReference>
<dbReference type="PROSITE" id="PS51257">
    <property type="entry name" value="PROKAR_LIPOPROTEIN"/>
    <property type="match status" value="1"/>
</dbReference>
<dbReference type="EMBL" id="JBHSQV010000166">
    <property type="protein sequence ID" value="MFC5987584.1"/>
    <property type="molecule type" value="Genomic_DNA"/>
</dbReference>
<feature type="chain" id="PRO_5046989977" evidence="5">
    <location>
        <begin position="24"/>
        <end position="112"/>
    </location>
</feature>
<evidence type="ECO:0000256" key="3">
    <source>
        <dbReference type="ARBA" id="ARBA00023004"/>
    </source>
</evidence>
<gene>
    <name evidence="7" type="ORF">ACFPXP_14350</name>
</gene>